<keyword evidence="7" id="KW-0175">Coiled coil</keyword>
<dbReference type="AlphaFoldDB" id="A0A168CA11"/>
<keyword evidence="4" id="KW-0747">Spliceosome</keyword>
<proteinExistence type="inferred from homology"/>
<reference evidence="8 9" key="1">
    <citation type="journal article" date="2016" name="Genome Biol. Evol.">
        <title>Divergent and convergent evolution of fungal pathogenicity.</title>
        <authorList>
            <person name="Shang Y."/>
            <person name="Xiao G."/>
            <person name="Zheng P."/>
            <person name="Cen K."/>
            <person name="Zhan S."/>
            <person name="Wang C."/>
        </authorList>
    </citation>
    <scope>NUCLEOTIDE SEQUENCE [LARGE SCALE GENOMIC DNA]</scope>
    <source>
        <strain evidence="8 9">ARSEF 7405</strain>
    </source>
</reference>
<keyword evidence="6" id="KW-0539">Nucleus</keyword>
<evidence type="ECO:0000256" key="6">
    <source>
        <dbReference type="ARBA" id="ARBA00023242"/>
    </source>
</evidence>
<dbReference type="PANTHER" id="PTHR13296:SF0">
    <property type="entry name" value="PRE-MRNA-SPLICING FACTOR SPF27"/>
    <property type="match status" value="1"/>
</dbReference>
<keyword evidence="9" id="KW-1185">Reference proteome</keyword>
<dbReference type="GO" id="GO:0071011">
    <property type="term" value="C:precatalytic spliceosome"/>
    <property type="evidence" value="ECO:0007669"/>
    <property type="project" value="TreeGrafter"/>
</dbReference>
<evidence type="ECO:0000256" key="2">
    <source>
        <dbReference type="ARBA" id="ARBA00010788"/>
    </source>
</evidence>
<keyword evidence="5" id="KW-0508">mRNA splicing</keyword>
<organism evidence="8 9">
    <name type="scientific">Ascosphaera apis ARSEF 7405</name>
    <dbReference type="NCBI Taxonomy" id="392613"/>
    <lineage>
        <taxon>Eukaryota</taxon>
        <taxon>Fungi</taxon>
        <taxon>Dikarya</taxon>
        <taxon>Ascomycota</taxon>
        <taxon>Pezizomycotina</taxon>
        <taxon>Eurotiomycetes</taxon>
        <taxon>Eurotiomycetidae</taxon>
        <taxon>Onygenales</taxon>
        <taxon>Ascosphaeraceae</taxon>
        <taxon>Ascosphaera</taxon>
    </lineage>
</organism>
<name>A0A168CA11_9EURO</name>
<evidence type="ECO:0000256" key="1">
    <source>
        <dbReference type="ARBA" id="ARBA00004123"/>
    </source>
</evidence>
<accession>A0A168CA11</accession>
<keyword evidence="3" id="KW-0507">mRNA processing</keyword>
<gene>
    <name evidence="8" type="ORF">AAP_01109</name>
</gene>
<feature type="coiled-coil region" evidence="7">
    <location>
        <begin position="131"/>
        <end position="165"/>
    </location>
</feature>
<evidence type="ECO:0000313" key="9">
    <source>
        <dbReference type="Proteomes" id="UP000242877"/>
    </source>
</evidence>
<dbReference type="InterPro" id="IPR008409">
    <property type="entry name" value="SPF27"/>
</dbReference>
<dbReference type="GO" id="GO:0000974">
    <property type="term" value="C:Prp19 complex"/>
    <property type="evidence" value="ECO:0007669"/>
    <property type="project" value="TreeGrafter"/>
</dbReference>
<dbReference type="Pfam" id="PF05700">
    <property type="entry name" value="BCAS2"/>
    <property type="match status" value="1"/>
</dbReference>
<dbReference type="PANTHER" id="PTHR13296">
    <property type="entry name" value="BCAS2 PROTEIN"/>
    <property type="match status" value="1"/>
</dbReference>
<comment type="similarity">
    <text evidence="2">Belongs to the SPF27 family.</text>
</comment>
<evidence type="ECO:0000256" key="3">
    <source>
        <dbReference type="ARBA" id="ARBA00022664"/>
    </source>
</evidence>
<comment type="caution">
    <text evidence="8">The sequence shown here is derived from an EMBL/GenBank/DDBJ whole genome shotgun (WGS) entry which is preliminary data.</text>
</comment>
<evidence type="ECO:0000256" key="7">
    <source>
        <dbReference type="SAM" id="Coils"/>
    </source>
</evidence>
<comment type="subcellular location">
    <subcellularLocation>
        <location evidence="1">Nucleus</location>
    </subcellularLocation>
</comment>
<dbReference type="VEuPathDB" id="FungiDB:AAP_01109"/>
<evidence type="ECO:0000313" key="8">
    <source>
        <dbReference type="EMBL" id="KZZ96336.1"/>
    </source>
</evidence>
<evidence type="ECO:0000256" key="4">
    <source>
        <dbReference type="ARBA" id="ARBA00022728"/>
    </source>
</evidence>
<sequence length="207" mass="23182">MSLITEYHDSLPYIDHDPSPAERDHISHLIAAELAPESSSQLHPSIPSFPSPKFSPLIQQELDRKAADQPLTGGIDLSRYEAPEPPADGASLSDWRSALQRAYTSASHLTTRADNLKLLEQNGKNAWLTSNAETEAILKSLEKEISDLKEEADRINRERRLRQENGKGELVALEDAWKKSIGGVIEVEVAAENLRREILERKRQMAQ</sequence>
<dbReference type="OrthoDB" id="205794at2759"/>
<dbReference type="GO" id="GO:0006397">
    <property type="term" value="P:mRNA processing"/>
    <property type="evidence" value="ECO:0007669"/>
    <property type="project" value="UniProtKB-KW"/>
</dbReference>
<dbReference type="GO" id="GO:0008380">
    <property type="term" value="P:RNA splicing"/>
    <property type="evidence" value="ECO:0007669"/>
    <property type="project" value="UniProtKB-KW"/>
</dbReference>
<protein>
    <submittedName>
        <fullName evidence="8">Breast carcinoma amplified sequence 2</fullName>
    </submittedName>
</protein>
<dbReference type="Proteomes" id="UP000242877">
    <property type="component" value="Unassembled WGS sequence"/>
</dbReference>
<evidence type="ECO:0000256" key="5">
    <source>
        <dbReference type="ARBA" id="ARBA00023187"/>
    </source>
</evidence>
<dbReference type="EMBL" id="AZGZ01000003">
    <property type="protein sequence ID" value="KZZ96336.1"/>
    <property type="molecule type" value="Genomic_DNA"/>
</dbReference>
<dbReference type="GO" id="GO:0071013">
    <property type="term" value="C:catalytic step 2 spliceosome"/>
    <property type="evidence" value="ECO:0007669"/>
    <property type="project" value="TreeGrafter"/>
</dbReference>